<dbReference type="Pfam" id="PF02992">
    <property type="entry name" value="Transposase_21"/>
    <property type="match status" value="1"/>
</dbReference>
<dbReference type="Proteomes" id="UP000239649">
    <property type="component" value="Unassembled WGS sequence"/>
</dbReference>
<dbReference type="EMBL" id="LHPF02000001">
    <property type="protein sequence ID" value="PSC76697.1"/>
    <property type="molecule type" value="Genomic_DNA"/>
</dbReference>
<gene>
    <name evidence="1" type="primary">g246</name>
    <name evidence="1" type="ORF">C2E20_0246</name>
</gene>
<evidence type="ECO:0000313" key="2">
    <source>
        <dbReference type="Proteomes" id="UP000239649"/>
    </source>
</evidence>
<accession>A0A2P6VRK0</accession>
<dbReference type="InterPro" id="IPR004242">
    <property type="entry name" value="Transposase_21"/>
</dbReference>
<name>A0A2P6VRK0_9CHLO</name>
<evidence type="ECO:0000313" key="1">
    <source>
        <dbReference type="EMBL" id="PSC76697.1"/>
    </source>
</evidence>
<keyword evidence="2" id="KW-1185">Reference proteome</keyword>
<dbReference type="AlphaFoldDB" id="A0A2P6VRK0"/>
<comment type="caution">
    <text evidence="1">The sequence shown here is derived from an EMBL/GenBank/DDBJ whole genome shotgun (WGS) entry which is preliminary data.</text>
</comment>
<sequence length="517" mass="57926">MVTLCLGDGPKKPKNLRLFTGLFVEDLSRLWHEGVQVYDAHTRTIRKIRVVLLCNVNDNRMMRDWVGIQDAGCKYGCGKCCIAGIYEAQVSKYTYRDVRRLTPPGDPIRSDPSFAATCTAAQYMRRSHNATLAHARQTEVQRAINQQADAVYGVEFASPFAVLPYANIITLQTLPAMHLIANTGRLFQNILLGKRDTAGARALEQRRGREWEEGARAAFRCSDVPAARRWCKDQEIAALATEGVTVVAMIEEHFMVTDIVHSEQLELFGPLRDIWEFYYESLLGFLKRAGVQNRAHPEAAICSRLHFHSCGFLLEVLVQEHEGFAPQAPAAEEVATVGSGRVHTLTAVERSLLRIWMEANMAGYTELHGSGGFEGRVREMSLRVKRMDLDKAVTNRFVAATFETEAAGGGAPARRLFVGEVEDILCLRMGNQPLTLLKVQWYSTMQDDPAIPGLRRVRVGGAPPPGRTLHEHDKFIEARRIDSQVSLTTIPGQPHWRWVHFKRSSAFVMPEHLQAPA</sequence>
<reference evidence="1 2" key="1">
    <citation type="journal article" date="2018" name="Plant J.">
        <title>Genome sequences of Chlorella sorokiniana UTEX 1602 and Micractinium conductrix SAG 241.80: implications to maltose excretion by a green alga.</title>
        <authorList>
            <person name="Arriola M.B."/>
            <person name="Velmurugan N."/>
            <person name="Zhang Y."/>
            <person name="Plunkett M.H."/>
            <person name="Hondzo H."/>
            <person name="Barney B.M."/>
        </authorList>
    </citation>
    <scope>NUCLEOTIDE SEQUENCE [LARGE SCALE GENOMIC DNA]</scope>
    <source>
        <strain evidence="1 2">SAG 241.80</strain>
    </source>
</reference>
<protein>
    <submittedName>
        <fullName evidence="1">Transposon En Spm sub-class</fullName>
    </submittedName>
</protein>
<dbReference type="OrthoDB" id="1932595at2759"/>
<organism evidence="1 2">
    <name type="scientific">Micractinium conductrix</name>
    <dbReference type="NCBI Taxonomy" id="554055"/>
    <lineage>
        <taxon>Eukaryota</taxon>
        <taxon>Viridiplantae</taxon>
        <taxon>Chlorophyta</taxon>
        <taxon>core chlorophytes</taxon>
        <taxon>Trebouxiophyceae</taxon>
        <taxon>Chlorellales</taxon>
        <taxon>Chlorellaceae</taxon>
        <taxon>Chlorella clade</taxon>
        <taxon>Micractinium</taxon>
    </lineage>
</organism>
<proteinExistence type="predicted"/>